<evidence type="ECO:0008006" key="4">
    <source>
        <dbReference type="Google" id="ProtNLM"/>
    </source>
</evidence>
<dbReference type="InterPro" id="IPR036864">
    <property type="entry name" value="Zn2-C6_fun-type_DNA-bd_sf"/>
</dbReference>
<dbReference type="GO" id="GO:0000981">
    <property type="term" value="F:DNA-binding transcription factor activity, RNA polymerase II-specific"/>
    <property type="evidence" value="ECO:0007669"/>
    <property type="project" value="InterPro"/>
</dbReference>
<keyword evidence="3" id="KW-1185">Reference proteome</keyword>
<protein>
    <recommendedName>
        <fullName evidence="4">Zn(2)-C6 fungal-type domain-containing protein</fullName>
    </recommendedName>
</protein>
<gene>
    <name evidence="2" type="ORF">EUX98_g7572</name>
</gene>
<feature type="compositionally biased region" description="Polar residues" evidence="1">
    <location>
        <begin position="337"/>
        <end position="349"/>
    </location>
</feature>
<feature type="region of interest" description="Disordered" evidence="1">
    <location>
        <begin position="186"/>
        <end position="267"/>
    </location>
</feature>
<feature type="region of interest" description="Disordered" evidence="1">
    <location>
        <begin position="35"/>
        <end position="75"/>
    </location>
</feature>
<proteinExistence type="predicted"/>
<evidence type="ECO:0000313" key="3">
    <source>
        <dbReference type="Proteomes" id="UP000308730"/>
    </source>
</evidence>
<name>A0A4S4MNK2_9APHY</name>
<feature type="compositionally biased region" description="Basic and acidic residues" evidence="1">
    <location>
        <begin position="200"/>
        <end position="211"/>
    </location>
</feature>
<comment type="caution">
    <text evidence="2">The sequence shown here is derived from an EMBL/GenBank/DDBJ whole genome shotgun (WGS) entry which is preliminary data.</text>
</comment>
<evidence type="ECO:0000256" key="1">
    <source>
        <dbReference type="SAM" id="MobiDB-lite"/>
    </source>
</evidence>
<dbReference type="EMBL" id="SGPM01000327">
    <property type="protein sequence ID" value="THH26621.1"/>
    <property type="molecule type" value="Genomic_DNA"/>
</dbReference>
<dbReference type="Proteomes" id="UP000308730">
    <property type="component" value="Unassembled WGS sequence"/>
</dbReference>
<feature type="compositionally biased region" description="Polar residues" evidence="1">
    <location>
        <begin position="217"/>
        <end position="241"/>
    </location>
</feature>
<sequence length="478" mass="53375">MSTSYLQSHPPTLADDLYPAAAYYHDEHGVGHDHDNCDYDHSHATQYSSSDGVSNPAWDGPSYNQTAHHPPSASAQWAHPAQPEALWMTEHRADILDDDSPYYDSQMPFSDATGSISPMSDVSLESLPVVHEPVVLSSTSSSIANWNVLPHQNHHPNSTGGQTDSYSHAQYPLVAVSDDVPQQMYEVQQHQHQPALPDASSEHRRSRHENNDGLLPVSQSHRANRQYNQNASSESHAQDQQPYARDHQARSPVNEDREYSQAPVSPTYATYPASQYVALRQAPRPPSPMAHLPYPDEVGDEHTALPVRSQVEDRDSQWVEYQGQPPARRLAPLPDRTYNSHQPQMQYRPNNDPAYIPQAGPSRVARSTSRRLGEPPAVSHTTTRPVRSRSPPLIEDPPKKPLTLACLFCRKRKIACGSPPPDSPNRTCKYVVDQCARRSLKCVYPSASRRGMRPRNRDNEPPADGVFHMEVPVVVVTQ</sequence>
<organism evidence="2 3">
    <name type="scientific">Antrodiella citrinella</name>
    <dbReference type="NCBI Taxonomy" id="2447956"/>
    <lineage>
        <taxon>Eukaryota</taxon>
        <taxon>Fungi</taxon>
        <taxon>Dikarya</taxon>
        <taxon>Basidiomycota</taxon>
        <taxon>Agaricomycotina</taxon>
        <taxon>Agaricomycetes</taxon>
        <taxon>Polyporales</taxon>
        <taxon>Steccherinaceae</taxon>
        <taxon>Antrodiella</taxon>
    </lineage>
</organism>
<evidence type="ECO:0000313" key="2">
    <source>
        <dbReference type="EMBL" id="THH26621.1"/>
    </source>
</evidence>
<dbReference type="GO" id="GO:0008270">
    <property type="term" value="F:zinc ion binding"/>
    <property type="evidence" value="ECO:0007669"/>
    <property type="project" value="InterPro"/>
</dbReference>
<feature type="compositionally biased region" description="Low complexity" evidence="1">
    <location>
        <begin position="325"/>
        <end position="334"/>
    </location>
</feature>
<feature type="compositionally biased region" description="Basic and acidic residues" evidence="1">
    <location>
        <begin position="244"/>
        <end position="259"/>
    </location>
</feature>
<dbReference type="SUPFAM" id="SSF57701">
    <property type="entry name" value="Zn2/Cys6 DNA-binding domain"/>
    <property type="match status" value="1"/>
</dbReference>
<accession>A0A4S4MNK2</accession>
<dbReference type="AlphaFoldDB" id="A0A4S4MNK2"/>
<dbReference type="CDD" id="cd00067">
    <property type="entry name" value="GAL4"/>
    <property type="match status" value="1"/>
</dbReference>
<feature type="region of interest" description="Disordered" evidence="1">
    <location>
        <begin position="308"/>
        <end position="397"/>
    </location>
</feature>
<dbReference type="OrthoDB" id="39175at2759"/>
<dbReference type="InterPro" id="IPR001138">
    <property type="entry name" value="Zn2Cys6_DnaBD"/>
</dbReference>
<feature type="compositionally biased region" description="Polar residues" evidence="1">
    <location>
        <begin position="44"/>
        <end position="53"/>
    </location>
</feature>
<reference evidence="2 3" key="1">
    <citation type="submission" date="2019-02" db="EMBL/GenBank/DDBJ databases">
        <title>Genome sequencing of the rare red list fungi Antrodiella citrinella (Flaviporus citrinellus).</title>
        <authorList>
            <person name="Buettner E."/>
            <person name="Kellner H."/>
        </authorList>
    </citation>
    <scope>NUCLEOTIDE SEQUENCE [LARGE SCALE GENOMIC DNA]</scope>
    <source>
        <strain evidence="2 3">DSM 108506</strain>
    </source>
</reference>